<dbReference type="AlphaFoldDB" id="A0A512B7N8"/>
<dbReference type="PANTHER" id="PTHR40037">
    <property type="entry name" value="PHOSPHOESTERASE YJCG-RELATED"/>
    <property type="match status" value="1"/>
</dbReference>
<dbReference type="GO" id="GO:0016874">
    <property type="term" value="F:ligase activity"/>
    <property type="evidence" value="ECO:0007669"/>
    <property type="project" value="UniProtKB-KW"/>
</dbReference>
<dbReference type="OrthoDB" id="9789350at2"/>
<dbReference type="PANTHER" id="PTHR40037:SF1">
    <property type="entry name" value="PHOSPHOESTERASE SAOUHSC_00951-RELATED"/>
    <property type="match status" value="1"/>
</dbReference>
<dbReference type="Gene3D" id="3.90.1140.10">
    <property type="entry name" value="Cyclic phosphodiesterase"/>
    <property type="match status" value="1"/>
</dbReference>
<proteinExistence type="predicted"/>
<gene>
    <name evidence="1" type="ORF">SAE01_04700</name>
</gene>
<evidence type="ECO:0000313" key="2">
    <source>
        <dbReference type="Proteomes" id="UP000321513"/>
    </source>
</evidence>
<reference evidence="1 2" key="1">
    <citation type="submission" date="2019-07" db="EMBL/GenBank/DDBJ databases">
        <title>Whole genome shotgun sequence of Segetibacter aerophilus NBRC 106135.</title>
        <authorList>
            <person name="Hosoyama A."/>
            <person name="Uohara A."/>
            <person name="Ohji S."/>
            <person name="Ichikawa N."/>
        </authorList>
    </citation>
    <scope>NUCLEOTIDE SEQUENCE [LARGE SCALE GENOMIC DNA]</scope>
    <source>
        <strain evidence="1 2">NBRC 106135</strain>
    </source>
</reference>
<dbReference type="InterPro" id="IPR009097">
    <property type="entry name" value="Cyclic_Pdiesterase"/>
</dbReference>
<comment type="caution">
    <text evidence="1">The sequence shown here is derived from an EMBL/GenBank/DDBJ whole genome shotgun (WGS) entry which is preliminary data.</text>
</comment>
<name>A0A512B7N8_9BACT</name>
<dbReference type="SUPFAM" id="SSF55144">
    <property type="entry name" value="LigT-like"/>
    <property type="match status" value="1"/>
</dbReference>
<keyword evidence="2" id="KW-1185">Reference proteome</keyword>
<dbReference type="InterPro" id="IPR050580">
    <property type="entry name" value="2H_phosphoesterase_YjcG-like"/>
</dbReference>
<protein>
    <submittedName>
        <fullName evidence="1">2'-5' RNA ligase</fullName>
    </submittedName>
</protein>
<dbReference type="Pfam" id="PF13563">
    <property type="entry name" value="2_5_RNA_ligase2"/>
    <property type="match status" value="1"/>
</dbReference>
<accession>A0A512B7N8</accession>
<keyword evidence="1" id="KW-0436">Ligase</keyword>
<dbReference type="RefSeq" id="WP_147201916.1">
    <property type="nucleotide sequence ID" value="NZ_BJYT01000001.1"/>
</dbReference>
<sequence>MKHFIGLVPPDDICETVVNIQKQFGDNRLEPHITLQPPVTVLNETAWLDAIENTCNSFQPFPISLPGTGNFGTRVLFISVQSAPLTTLHSALIPAIQPYEQADNRQQQNQSFHPHLTLGRGWCGFTRQDFAAMKILADEYLTKEPVAFEATFLRIYFKRSGQGRYEKMKDVYFKGDV</sequence>
<evidence type="ECO:0000313" key="1">
    <source>
        <dbReference type="EMBL" id="GEO07974.1"/>
    </source>
</evidence>
<dbReference type="EMBL" id="BJYT01000001">
    <property type="protein sequence ID" value="GEO07974.1"/>
    <property type="molecule type" value="Genomic_DNA"/>
</dbReference>
<organism evidence="1 2">
    <name type="scientific">Segetibacter aerophilus</name>
    <dbReference type="NCBI Taxonomy" id="670293"/>
    <lineage>
        <taxon>Bacteria</taxon>
        <taxon>Pseudomonadati</taxon>
        <taxon>Bacteroidota</taxon>
        <taxon>Chitinophagia</taxon>
        <taxon>Chitinophagales</taxon>
        <taxon>Chitinophagaceae</taxon>
        <taxon>Segetibacter</taxon>
    </lineage>
</organism>
<dbReference type="Proteomes" id="UP000321513">
    <property type="component" value="Unassembled WGS sequence"/>
</dbReference>